<name>A0A1G5DTW1_9FIRM</name>
<protein>
    <recommendedName>
        <fullName evidence="3">Tetratricopeptide repeat protein</fullName>
    </recommendedName>
</protein>
<dbReference type="EMBL" id="FMUR01000009">
    <property type="protein sequence ID" value="SCY17871.1"/>
    <property type="molecule type" value="Genomic_DNA"/>
</dbReference>
<gene>
    <name evidence="1" type="ORF">SAMN02910451_01643</name>
</gene>
<dbReference type="RefSeq" id="WP_074462257.1">
    <property type="nucleotide sequence ID" value="NZ_FMUR01000009.1"/>
</dbReference>
<organism evidence="1 2">
    <name type="scientific">Butyrivibrio hungatei</name>
    <dbReference type="NCBI Taxonomy" id="185008"/>
    <lineage>
        <taxon>Bacteria</taxon>
        <taxon>Bacillati</taxon>
        <taxon>Bacillota</taxon>
        <taxon>Clostridia</taxon>
        <taxon>Lachnospirales</taxon>
        <taxon>Lachnospiraceae</taxon>
        <taxon>Butyrivibrio</taxon>
    </lineage>
</organism>
<keyword evidence="2" id="KW-1185">Reference proteome</keyword>
<reference evidence="2" key="1">
    <citation type="submission" date="2016-10" db="EMBL/GenBank/DDBJ databases">
        <authorList>
            <person name="Varghese N."/>
            <person name="Submissions S."/>
        </authorList>
    </citation>
    <scope>NUCLEOTIDE SEQUENCE [LARGE SCALE GENOMIC DNA]</scope>
    <source>
        <strain evidence="2">XBD2006</strain>
    </source>
</reference>
<evidence type="ECO:0000313" key="1">
    <source>
        <dbReference type="EMBL" id="SCY17871.1"/>
    </source>
</evidence>
<dbReference type="OrthoDB" id="1895216at2"/>
<dbReference type="AlphaFoldDB" id="A0A1G5DTW1"/>
<evidence type="ECO:0000313" key="2">
    <source>
        <dbReference type="Proteomes" id="UP000183047"/>
    </source>
</evidence>
<accession>A0A1G5DTW1</accession>
<proteinExistence type="predicted"/>
<dbReference type="Proteomes" id="UP000183047">
    <property type="component" value="Unassembled WGS sequence"/>
</dbReference>
<sequence length="284" mass="32854">MNKPILCIGTYAQTPFHMEKIGRNVFCIEELCYCIVQNAFLLDEESFGDDLFTWIDKECSLVKLADELRGMASKKCSVAALAGTILDYVGYNTRKEIERTESILRENAGMDIYSKKLARADFLMRSEKFSMAFKEYEFLLENTPDIDLAIRARIEHNEGVMYARLFLFDRAAELFMKAYEDGKDEESYIQYLAALRMKMSDEEYVKFVAEDKKAYETSLELEKRMNECADLYAASDENHVIGTLGVYKAEGKMHEYYEKIGELTESIKAKYRETVKEKTAGSRR</sequence>
<evidence type="ECO:0008006" key="3">
    <source>
        <dbReference type="Google" id="ProtNLM"/>
    </source>
</evidence>